<keyword evidence="3" id="KW-1185">Reference proteome</keyword>
<dbReference type="EMBL" id="VLKF01000001">
    <property type="protein sequence ID" value="TWH71786.1"/>
    <property type="molecule type" value="Genomic_DNA"/>
</dbReference>
<protein>
    <submittedName>
        <fullName evidence="2">Uncharacterized protein</fullName>
    </submittedName>
</protein>
<evidence type="ECO:0000313" key="3">
    <source>
        <dbReference type="Proteomes" id="UP000321490"/>
    </source>
</evidence>
<dbReference type="AlphaFoldDB" id="A0A562ILT0"/>
<dbReference type="Proteomes" id="UP000321490">
    <property type="component" value="Unassembled WGS sequence"/>
</dbReference>
<evidence type="ECO:0000256" key="1">
    <source>
        <dbReference type="SAM" id="MobiDB-lite"/>
    </source>
</evidence>
<accession>A0A562ILT0</accession>
<gene>
    <name evidence="2" type="ORF">JD78_00284</name>
</gene>
<evidence type="ECO:0000313" key="2">
    <source>
        <dbReference type="EMBL" id="TWH71786.1"/>
    </source>
</evidence>
<comment type="caution">
    <text evidence="2">The sequence shown here is derived from an EMBL/GenBank/DDBJ whole genome shotgun (WGS) entry which is preliminary data.</text>
</comment>
<organism evidence="2 3">
    <name type="scientific">Modestobacter roseus</name>
    <dbReference type="NCBI Taxonomy" id="1181884"/>
    <lineage>
        <taxon>Bacteria</taxon>
        <taxon>Bacillati</taxon>
        <taxon>Actinomycetota</taxon>
        <taxon>Actinomycetes</taxon>
        <taxon>Geodermatophilales</taxon>
        <taxon>Geodermatophilaceae</taxon>
        <taxon>Modestobacter</taxon>
    </lineage>
</organism>
<feature type="region of interest" description="Disordered" evidence="1">
    <location>
        <begin position="56"/>
        <end position="76"/>
    </location>
</feature>
<sequence length="76" mass="8220">MTVLYRCDQCGAQSPAESAVGWVEVRALGGRPLVEPEPTQLCRLCWAHVTAAPPRPCPDPAAPQLSEHSQNRDLGQ</sequence>
<proteinExistence type="predicted"/>
<dbReference type="OrthoDB" id="5191074at2"/>
<reference evidence="2 3" key="1">
    <citation type="submission" date="2019-07" db="EMBL/GenBank/DDBJ databases">
        <title>R&amp;d 2014.</title>
        <authorList>
            <person name="Klenk H.-P."/>
        </authorList>
    </citation>
    <scope>NUCLEOTIDE SEQUENCE [LARGE SCALE GENOMIC DNA]</scope>
    <source>
        <strain evidence="2 3">DSM 45764</strain>
    </source>
</reference>
<dbReference type="RefSeq" id="WP_153356743.1">
    <property type="nucleotide sequence ID" value="NZ_JABGDC010000016.1"/>
</dbReference>
<name>A0A562ILT0_9ACTN</name>